<dbReference type="Pfam" id="PF13510">
    <property type="entry name" value="Fer2_4"/>
    <property type="match status" value="1"/>
</dbReference>
<dbReference type="InterPro" id="IPR010228">
    <property type="entry name" value="NADH_UbQ_OxRdtase_Gsu"/>
</dbReference>
<dbReference type="InterPro" id="IPR015405">
    <property type="entry name" value="NDUFS1-like_C"/>
</dbReference>
<comment type="function">
    <text evidence="10">NDH-1 shuttles electrons from NADH, via FMN and iron-sulfur (Fe-S) centers, to quinones in the respiratory chain. Couples the redox reaction to proton translocation (for every two electrons transferred, four hydrogen ions are translocated across the cytoplasmic membrane), and thus conserves the redox energy in a proton gradient.</text>
</comment>
<dbReference type="Pfam" id="PF09326">
    <property type="entry name" value="NADH_dhqG_C"/>
    <property type="match status" value="1"/>
</dbReference>
<dbReference type="SUPFAM" id="SSF54862">
    <property type="entry name" value="4Fe-4S ferredoxins"/>
    <property type="match status" value="1"/>
</dbReference>
<dbReference type="Gene3D" id="3.40.228.10">
    <property type="entry name" value="Dimethylsulfoxide Reductase, domain 2"/>
    <property type="match status" value="1"/>
</dbReference>
<keyword evidence="4 10" id="KW-0479">Metal-binding</keyword>
<dbReference type="Gene3D" id="3.30.200.210">
    <property type="match status" value="1"/>
</dbReference>
<dbReference type="Gene3D" id="3.30.70.20">
    <property type="match status" value="1"/>
</dbReference>
<evidence type="ECO:0000256" key="1">
    <source>
        <dbReference type="ARBA" id="ARBA00001966"/>
    </source>
</evidence>
<evidence type="ECO:0000259" key="11">
    <source>
        <dbReference type="PROSITE" id="PS51085"/>
    </source>
</evidence>
<keyword evidence="7 10" id="KW-0411">Iron-sulfur</keyword>
<dbReference type="PROSITE" id="PS51839">
    <property type="entry name" value="4FE4S_HC3"/>
    <property type="match status" value="1"/>
</dbReference>
<evidence type="ECO:0000256" key="7">
    <source>
        <dbReference type="ARBA" id="ARBA00023014"/>
    </source>
</evidence>
<dbReference type="SMART" id="SM00929">
    <property type="entry name" value="NADH-G_4Fe-4S_3"/>
    <property type="match status" value="1"/>
</dbReference>
<evidence type="ECO:0000313" key="15">
    <source>
        <dbReference type="Proteomes" id="UP001165363"/>
    </source>
</evidence>
<dbReference type="PROSITE" id="PS51669">
    <property type="entry name" value="4FE4S_MOW_BIS_MGD"/>
    <property type="match status" value="1"/>
</dbReference>
<evidence type="ECO:0000256" key="6">
    <source>
        <dbReference type="ARBA" id="ARBA00023004"/>
    </source>
</evidence>
<dbReference type="PANTHER" id="PTHR43105:SF13">
    <property type="entry name" value="NADH-UBIQUINONE OXIDOREDUCTASE 75 KDA SUBUNIT, MITOCHONDRIAL"/>
    <property type="match status" value="1"/>
</dbReference>
<dbReference type="InterPro" id="IPR006656">
    <property type="entry name" value="Mopterin_OxRdtase"/>
</dbReference>
<dbReference type="Gene3D" id="3.10.20.740">
    <property type="match status" value="1"/>
</dbReference>
<dbReference type="PROSITE" id="PS00642">
    <property type="entry name" value="COMPLEX1_75K_2"/>
    <property type="match status" value="1"/>
</dbReference>
<accession>A0ABT0RIG6</accession>
<dbReference type="InterPro" id="IPR001041">
    <property type="entry name" value="2Fe-2S_ferredoxin-type"/>
</dbReference>
<comment type="caution">
    <text evidence="14">The sequence shown here is derived from an EMBL/GenBank/DDBJ whole genome shotgun (WGS) entry which is preliminary data.</text>
</comment>
<evidence type="ECO:0000259" key="12">
    <source>
        <dbReference type="PROSITE" id="PS51669"/>
    </source>
</evidence>
<dbReference type="CDD" id="cd00207">
    <property type="entry name" value="fer2"/>
    <property type="match status" value="1"/>
</dbReference>
<comment type="cofactor">
    <cofactor evidence="10">
        <name>[2Fe-2S] cluster</name>
        <dbReference type="ChEBI" id="CHEBI:190135"/>
    </cofactor>
    <text evidence="10">Binds 1 [2Fe-2S] cluster per subunit.</text>
</comment>
<dbReference type="SUPFAM" id="SSF53706">
    <property type="entry name" value="Formate dehydrogenase/DMSO reductase, domains 1-3"/>
    <property type="match status" value="1"/>
</dbReference>
<keyword evidence="15" id="KW-1185">Reference proteome</keyword>
<dbReference type="PROSITE" id="PS00643">
    <property type="entry name" value="COMPLEX1_75K_3"/>
    <property type="match status" value="1"/>
</dbReference>
<dbReference type="PROSITE" id="PS51257">
    <property type="entry name" value="PROKAR_LIPOPROTEIN"/>
    <property type="match status" value="1"/>
</dbReference>
<dbReference type="Pfam" id="PF00384">
    <property type="entry name" value="Molybdopterin"/>
    <property type="match status" value="1"/>
</dbReference>
<dbReference type="RefSeq" id="WP_249846356.1">
    <property type="nucleotide sequence ID" value="NZ_JAMGBD010000001.1"/>
</dbReference>
<dbReference type="EC" id="7.1.1.-" evidence="10"/>
<dbReference type="PANTHER" id="PTHR43105">
    <property type="entry name" value="RESPIRATORY NITRATE REDUCTASE"/>
    <property type="match status" value="1"/>
</dbReference>
<keyword evidence="3 10" id="KW-0004">4Fe-4S</keyword>
<keyword evidence="8 10" id="KW-0520">NAD</keyword>
<evidence type="ECO:0000256" key="9">
    <source>
        <dbReference type="ARBA" id="ARBA00047712"/>
    </source>
</evidence>
<dbReference type="NCBIfam" id="TIGR01973">
    <property type="entry name" value="NuoG"/>
    <property type="match status" value="1"/>
</dbReference>
<evidence type="ECO:0000256" key="3">
    <source>
        <dbReference type="ARBA" id="ARBA00022485"/>
    </source>
</evidence>
<evidence type="ECO:0000259" key="13">
    <source>
        <dbReference type="PROSITE" id="PS51839"/>
    </source>
</evidence>
<reference evidence="14" key="1">
    <citation type="submission" date="2022-05" db="EMBL/GenBank/DDBJ databases">
        <authorList>
            <person name="Jo J.-H."/>
            <person name="Im W.-T."/>
        </authorList>
    </citation>
    <scope>NUCLEOTIDE SEQUENCE</scope>
    <source>
        <strain evidence="14">SE158</strain>
    </source>
</reference>
<keyword evidence="10" id="KW-0874">Quinone</keyword>
<dbReference type="Pfam" id="PF10588">
    <property type="entry name" value="NADH-G_4Fe-4S_3"/>
    <property type="match status" value="1"/>
</dbReference>
<dbReference type="InterPro" id="IPR000283">
    <property type="entry name" value="NADH_UbQ_OxRdtase_75kDa_su_CS"/>
</dbReference>
<dbReference type="PROSITE" id="PS00641">
    <property type="entry name" value="COMPLEX1_75K_1"/>
    <property type="match status" value="1"/>
</dbReference>
<feature type="domain" description="4Fe-4S Mo/W bis-MGD-type" evidence="12">
    <location>
        <begin position="216"/>
        <end position="272"/>
    </location>
</feature>
<dbReference type="Pfam" id="PF22151">
    <property type="entry name" value="Fer4_NDSU1"/>
    <property type="match status" value="1"/>
</dbReference>
<evidence type="ECO:0000256" key="10">
    <source>
        <dbReference type="RuleBase" id="RU003525"/>
    </source>
</evidence>
<dbReference type="InterPro" id="IPR050123">
    <property type="entry name" value="Prok_molybdopt-oxidoreductase"/>
</dbReference>
<comment type="similarity">
    <text evidence="2 10">Belongs to the complex I 75 kDa subunit family.</text>
</comment>
<dbReference type="InterPro" id="IPR036010">
    <property type="entry name" value="2Fe-2S_ferredoxin-like_sf"/>
</dbReference>
<comment type="catalytic activity">
    <reaction evidence="9 10">
        <text>a quinone + NADH + 5 H(+)(in) = a quinol + NAD(+) + 4 H(+)(out)</text>
        <dbReference type="Rhea" id="RHEA:57888"/>
        <dbReference type="ChEBI" id="CHEBI:15378"/>
        <dbReference type="ChEBI" id="CHEBI:24646"/>
        <dbReference type="ChEBI" id="CHEBI:57540"/>
        <dbReference type="ChEBI" id="CHEBI:57945"/>
        <dbReference type="ChEBI" id="CHEBI:132124"/>
    </reaction>
</comment>
<feature type="domain" description="4Fe-4S His(Cys)3-ligated-type" evidence="13">
    <location>
        <begin position="79"/>
        <end position="118"/>
    </location>
</feature>
<evidence type="ECO:0000256" key="8">
    <source>
        <dbReference type="ARBA" id="ARBA00023027"/>
    </source>
</evidence>
<evidence type="ECO:0000256" key="2">
    <source>
        <dbReference type="ARBA" id="ARBA00005404"/>
    </source>
</evidence>
<evidence type="ECO:0000256" key="5">
    <source>
        <dbReference type="ARBA" id="ARBA00022967"/>
    </source>
</evidence>
<protein>
    <recommendedName>
        <fullName evidence="10">NADH-quinone oxidoreductase</fullName>
        <ecNumber evidence="10">7.1.1.-</ecNumber>
    </recommendedName>
</protein>
<dbReference type="SUPFAM" id="SSF54292">
    <property type="entry name" value="2Fe-2S ferredoxin-like"/>
    <property type="match status" value="1"/>
</dbReference>
<keyword evidence="5 10" id="KW-1278">Translocase</keyword>
<sequence length="667" mass="72656">MPKVTVDGVEIEVPQGATVLQACELAGKEIPRFCYHERLSIAGNCRMCLVEVAPGPPKPQASCALPAADGQTIKTDTAMVKKAREGVMEFLLINHPLDCPICDQGGECDLQDQAMAYGRSYSRYDENKRAVEDKYMGPVIKTSMTRCIQCTRCIRFADEVAGTPEIGMLYRGEDSQITSYLERALTSELSGNLADICPVGALLQRPQSFESRPWELRKVPAIDVMDAVGSNIRLDVRQRQVMRILPRTNDAVNEEWIHDKTRHHVDALVRNRLDRPWIRENGKLRAATWNEALEAFAKQLKSAGKKVAAIAGDLLDAETMYAAKKLLAGQGSKLLEGRQTGLDYDVSSLSALRFNTPIADLENADAILLVGSNPRWEAPLVNTRLRKAARKGAKVFAIGPVADLAFPVTWLGDDLKLIGKLPKEAADAIAKAERPVMIVGPGALGKGALGAALKASGPFIKTGWNGFNTLHISAARMAGLILGYAQKGGIADIEAAKPELVLLLGADEVPDGKFDKAFKVYVGHHGDKGAKQADLVLPAAAWSEKHGTYVNIEGRVQRGERATFPPGDAREDWTIFRAVSDLTGKPLPFDRFDQLRAAMVADHPELGTDGVIDWKWSAPKLDAKAEGPVGYAIKDFYLTNAICRASPTMQRCSEELVHGQSFLEAAE</sequence>
<keyword evidence="6 10" id="KW-0408">Iron</keyword>
<evidence type="ECO:0000256" key="4">
    <source>
        <dbReference type="ARBA" id="ARBA00022723"/>
    </source>
</evidence>
<name>A0ABT0RIG6_9SPHN</name>
<dbReference type="InterPro" id="IPR054351">
    <property type="entry name" value="NADH_UbQ_OxRdtase_ferredoxin"/>
</dbReference>
<dbReference type="InterPro" id="IPR019574">
    <property type="entry name" value="NADH_UbQ_OxRdtase_Gsu_4Fe4S-bd"/>
</dbReference>
<dbReference type="InterPro" id="IPR006963">
    <property type="entry name" value="Mopterin_OxRdtase_4Fe-4S_dom"/>
</dbReference>
<dbReference type="Proteomes" id="UP001165363">
    <property type="component" value="Unassembled WGS sequence"/>
</dbReference>
<dbReference type="Gene3D" id="3.40.50.740">
    <property type="match status" value="1"/>
</dbReference>
<proteinExistence type="inferred from homology"/>
<keyword evidence="10" id="KW-0001">2Fe-2S</keyword>
<dbReference type="EMBL" id="JAMGBD010000001">
    <property type="protein sequence ID" value="MCL6682382.1"/>
    <property type="molecule type" value="Genomic_DNA"/>
</dbReference>
<feature type="domain" description="2Fe-2S ferredoxin-type" evidence="11">
    <location>
        <begin position="2"/>
        <end position="79"/>
    </location>
</feature>
<dbReference type="Pfam" id="PF22117">
    <property type="entry name" value="Fer4_Nqo3"/>
    <property type="match status" value="1"/>
</dbReference>
<comment type="cofactor">
    <cofactor evidence="1 10">
        <name>[4Fe-4S] cluster</name>
        <dbReference type="ChEBI" id="CHEBI:49883"/>
    </cofactor>
</comment>
<evidence type="ECO:0000313" key="14">
    <source>
        <dbReference type="EMBL" id="MCL6682382.1"/>
    </source>
</evidence>
<dbReference type="PROSITE" id="PS51085">
    <property type="entry name" value="2FE2S_FER_2"/>
    <property type="match status" value="1"/>
</dbReference>
<gene>
    <name evidence="14" type="primary">nuoG</name>
    <name evidence="14" type="ORF">LZ536_00490</name>
</gene>
<organism evidence="14 15">
    <name type="scientific">Sphingomonas alba</name>
    <dbReference type="NCBI Taxonomy" id="2908208"/>
    <lineage>
        <taxon>Bacteria</taxon>
        <taxon>Pseudomonadati</taxon>
        <taxon>Pseudomonadota</taxon>
        <taxon>Alphaproteobacteria</taxon>
        <taxon>Sphingomonadales</taxon>
        <taxon>Sphingomonadaceae</taxon>
        <taxon>Sphingomonas</taxon>
    </lineage>
</organism>